<accession>W4GZN1</accession>
<protein>
    <submittedName>
        <fullName evidence="2">Uncharacterized protein</fullName>
    </submittedName>
</protein>
<proteinExistence type="predicted"/>
<organism evidence="2">
    <name type="scientific">Aphanomyces astaci</name>
    <name type="common">Crayfish plague agent</name>
    <dbReference type="NCBI Taxonomy" id="112090"/>
    <lineage>
        <taxon>Eukaryota</taxon>
        <taxon>Sar</taxon>
        <taxon>Stramenopiles</taxon>
        <taxon>Oomycota</taxon>
        <taxon>Saprolegniomycetes</taxon>
        <taxon>Saprolegniales</taxon>
        <taxon>Verrucalvaceae</taxon>
        <taxon>Aphanomyces</taxon>
    </lineage>
</organism>
<name>W4GZN1_APHAT</name>
<gene>
    <name evidence="2" type="ORF">H257_03676</name>
</gene>
<dbReference type="AlphaFoldDB" id="W4GZN1"/>
<dbReference type="VEuPathDB" id="FungiDB:H257_03676"/>
<sequence length="136" mass="15475">MYIVSADAPMRTEHCLVSQALVEVPAVGIKMRPERAERSPPFLQDLTFMTRTWASIAGYVRFVVVPIEKGDLSQRSIALRHFSSRQLQLAQQSPQTRTPPTQPCHSVPGKRSQVQAGRHSSELRRRRRLWQGRDAT</sequence>
<evidence type="ECO:0000313" key="2">
    <source>
        <dbReference type="EMBL" id="ETV84479.1"/>
    </source>
</evidence>
<evidence type="ECO:0000256" key="1">
    <source>
        <dbReference type="SAM" id="MobiDB-lite"/>
    </source>
</evidence>
<dbReference type="EMBL" id="KI913119">
    <property type="protein sequence ID" value="ETV84479.1"/>
    <property type="molecule type" value="Genomic_DNA"/>
</dbReference>
<reference evidence="2" key="1">
    <citation type="submission" date="2013-12" db="EMBL/GenBank/DDBJ databases">
        <title>The Genome Sequence of Aphanomyces astaci APO3.</title>
        <authorList>
            <consortium name="The Broad Institute Genomics Platform"/>
            <person name="Russ C."/>
            <person name="Tyler B."/>
            <person name="van West P."/>
            <person name="Dieguez-Uribeondo J."/>
            <person name="Young S.K."/>
            <person name="Zeng Q."/>
            <person name="Gargeya S."/>
            <person name="Fitzgerald M."/>
            <person name="Abouelleil A."/>
            <person name="Alvarado L."/>
            <person name="Chapman S.B."/>
            <person name="Gainer-Dewar J."/>
            <person name="Goldberg J."/>
            <person name="Griggs A."/>
            <person name="Gujja S."/>
            <person name="Hansen M."/>
            <person name="Howarth C."/>
            <person name="Imamovic A."/>
            <person name="Ireland A."/>
            <person name="Larimer J."/>
            <person name="McCowan C."/>
            <person name="Murphy C."/>
            <person name="Pearson M."/>
            <person name="Poon T.W."/>
            <person name="Priest M."/>
            <person name="Roberts A."/>
            <person name="Saif S."/>
            <person name="Shea T."/>
            <person name="Sykes S."/>
            <person name="Wortman J."/>
            <person name="Nusbaum C."/>
            <person name="Birren B."/>
        </authorList>
    </citation>
    <scope>NUCLEOTIDE SEQUENCE [LARGE SCALE GENOMIC DNA]</scope>
    <source>
        <strain evidence="2">APO3</strain>
    </source>
</reference>
<dbReference type="GeneID" id="20805672"/>
<feature type="region of interest" description="Disordered" evidence="1">
    <location>
        <begin position="88"/>
        <end position="136"/>
    </location>
</feature>
<dbReference type="RefSeq" id="XP_009826171.1">
    <property type="nucleotide sequence ID" value="XM_009827869.1"/>
</dbReference>